<sequence>MSTPPAKRKNMAVTTDGAQYNKRQRPDNYAAMMAMPPPAPPPPSRRPNVSNPATANNNEEGKETAGEEKKKDIPSHAQKMDWWKWTKDGPDGNAITRDDNNRGVANGTKPQKAVQVETSEIEDEAVVKTDVQNANDEGIDNEKRDDDASESEAPGSPVDAPETHFAAFTPMGARKVIWKKPKGGEHTDDEPKGKKNKKTNQRDLRYGQTSALNLDDAASDDGEGAEAMRYLKGVRLEANGLPITFRGTEPGDSRAIYSTAVGDTRGFYEDGAYVARPSLIGPVMPPGYAASRAFDEEEKEVEDGEYDDEDQFMEDDEFYIKWVDVQEEYHNRLLLRFEGFRNLMAQKPTEDQQESLDKSCYCTFPRNNPKVMRQAVRRWLEVFADTPPNPVQVAQMDSYCVLKLLDILKRKLECFKDVEENISIWIFALLARLCEVIPIHCDDASIVRELALRALMVRVTFTGEHIAELEDKVPQYYTEDQEFFDHVNADPRQGKKQEEDDGITDLRKMLDEKKELLARKEALQKRVAEMPRMMSKREAFGMSPRDPSGDEEEEGETAKSAATPDDALSSQEAASAEEESVMDHKEDGKPNPNANTRATLNMILAIACDVFGQKDLSKYLEIWGEYDYLEPSAEEAEVLVQMEEDDSHPSLPPMLSPISSPLR</sequence>
<gene>
    <name evidence="2" type="ORF">DIS24_g2724</name>
</gene>
<feature type="region of interest" description="Disordered" evidence="1">
    <location>
        <begin position="642"/>
        <end position="663"/>
    </location>
</feature>
<dbReference type="InterPro" id="IPR035426">
    <property type="entry name" value="Gemin2/Brr1"/>
</dbReference>
<name>A0AA40D5M0_9PEZI</name>
<organism evidence="2 3">
    <name type="scientific">Lasiodiplodia hormozganensis</name>
    <dbReference type="NCBI Taxonomy" id="869390"/>
    <lineage>
        <taxon>Eukaryota</taxon>
        <taxon>Fungi</taxon>
        <taxon>Dikarya</taxon>
        <taxon>Ascomycota</taxon>
        <taxon>Pezizomycotina</taxon>
        <taxon>Dothideomycetes</taxon>
        <taxon>Dothideomycetes incertae sedis</taxon>
        <taxon>Botryosphaeriales</taxon>
        <taxon>Botryosphaeriaceae</taxon>
        <taxon>Lasiodiplodia</taxon>
    </lineage>
</organism>
<evidence type="ECO:0000313" key="3">
    <source>
        <dbReference type="Proteomes" id="UP001175001"/>
    </source>
</evidence>
<feature type="compositionally biased region" description="Basic and acidic residues" evidence="1">
    <location>
        <begin position="59"/>
        <end position="101"/>
    </location>
</feature>
<accession>A0AA40D5M0</accession>
<reference evidence="2" key="1">
    <citation type="submission" date="2023-06" db="EMBL/GenBank/DDBJ databases">
        <title>Multi-omics analyses reveal the molecular pathogenesis toolkit of Lasiodiplodia hormozganensis, a cross-kingdom pathogen.</title>
        <authorList>
            <person name="Felix C."/>
            <person name="Meneses R."/>
            <person name="Goncalves M.F.M."/>
            <person name="Tilleman L."/>
            <person name="Duarte A.S."/>
            <person name="Jorrin-Novo J.V."/>
            <person name="Van De Peer Y."/>
            <person name="Deforce D."/>
            <person name="Van Nieuwerburgh F."/>
            <person name="Esteves A.C."/>
            <person name="Alves A."/>
        </authorList>
    </citation>
    <scope>NUCLEOTIDE SEQUENCE</scope>
    <source>
        <strain evidence="2">CBS 339.90</strain>
    </source>
</reference>
<feature type="compositionally biased region" description="Pro residues" evidence="1">
    <location>
        <begin position="35"/>
        <end position="45"/>
    </location>
</feature>
<keyword evidence="3" id="KW-1185">Reference proteome</keyword>
<dbReference type="GO" id="GO:0000387">
    <property type="term" value="P:spliceosomal snRNP assembly"/>
    <property type="evidence" value="ECO:0007669"/>
    <property type="project" value="InterPro"/>
</dbReference>
<dbReference type="Proteomes" id="UP001175001">
    <property type="component" value="Unassembled WGS sequence"/>
</dbReference>
<evidence type="ECO:0000256" key="1">
    <source>
        <dbReference type="SAM" id="MobiDB-lite"/>
    </source>
</evidence>
<protein>
    <submittedName>
        <fullName evidence="2">Uncharacterized protein</fullName>
    </submittedName>
</protein>
<feature type="compositionally biased region" description="Basic residues" evidence="1">
    <location>
        <begin position="1"/>
        <end position="10"/>
    </location>
</feature>
<evidence type="ECO:0000313" key="2">
    <source>
        <dbReference type="EMBL" id="KAK0661448.1"/>
    </source>
</evidence>
<dbReference type="AlphaFoldDB" id="A0AA40D5M0"/>
<dbReference type="Pfam" id="PF04938">
    <property type="entry name" value="SIP1"/>
    <property type="match status" value="1"/>
</dbReference>
<comment type="caution">
    <text evidence="2">The sequence shown here is derived from an EMBL/GenBank/DDBJ whole genome shotgun (WGS) entry which is preliminary data.</text>
</comment>
<feature type="compositionally biased region" description="Basic and acidic residues" evidence="1">
    <location>
        <begin position="527"/>
        <end position="539"/>
    </location>
</feature>
<feature type="region of interest" description="Disordered" evidence="1">
    <location>
        <begin position="1"/>
        <end position="220"/>
    </location>
</feature>
<dbReference type="EMBL" id="JAUJDW010000008">
    <property type="protein sequence ID" value="KAK0661448.1"/>
    <property type="molecule type" value="Genomic_DNA"/>
</dbReference>
<feature type="region of interest" description="Disordered" evidence="1">
    <location>
        <begin position="527"/>
        <end position="594"/>
    </location>
</feature>
<proteinExistence type="predicted"/>
<feature type="compositionally biased region" description="Basic and acidic residues" evidence="1">
    <location>
        <begin position="182"/>
        <end position="193"/>
    </location>
</feature>
<dbReference type="Gene3D" id="1.20.58.1070">
    <property type="match status" value="1"/>
</dbReference>